<evidence type="ECO:0000313" key="2">
    <source>
        <dbReference type="EMBL" id="EMR69463.1"/>
    </source>
</evidence>
<feature type="compositionally biased region" description="Polar residues" evidence="1">
    <location>
        <begin position="62"/>
        <end position="91"/>
    </location>
</feature>
<accession>M7SY29</accession>
<dbReference type="EMBL" id="KB706079">
    <property type="protein sequence ID" value="EMR69463.1"/>
    <property type="molecule type" value="Genomic_DNA"/>
</dbReference>
<dbReference type="KEGG" id="ela:UCREL1_3523"/>
<dbReference type="Proteomes" id="UP000012174">
    <property type="component" value="Unassembled WGS sequence"/>
</dbReference>
<protein>
    <submittedName>
        <fullName evidence="2">Uncharacterized protein</fullName>
    </submittedName>
</protein>
<feature type="compositionally biased region" description="Basic and acidic residues" evidence="1">
    <location>
        <begin position="128"/>
        <end position="138"/>
    </location>
</feature>
<evidence type="ECO:0000313" key="3">
    <source>
        <dbReference type="Proteomes" id="UP000012174"/>
    </source>
</evidence>
<proteinExistence type="predicted"/>
<keyword evidence="3" id="KW-1185">Reference proteome</keyword>
<dbReference type="HOGENOM" id="CLU_1372222_0_0_1"/>
<evidence type="ECO:0000256" key="1">
    <source>
        <dbReference type="SAM" id="MobiDB-lite"/>
    </source>
</evidence>
<dbReference type="AlphaFoldDB" id="M7SY29"/>
<gene>
    <name evidence="2" type="ORF">UCREL1_3523</name>
</gene>
<reference evidence="3" key="1">
    <citation type="journal article" date="2013" name="Genome Announc.">
        <title>Draft genome sequence of the grapevine dieback fungus Eutypa lata UCR-EL1.</title>
        <authorList>
            <person name="Blanco-Ulate B."/>
            <person name="Rolshausen P.E."/>
            <person name="Cantu D."/>
        </authorList>
    </citation>
    <scope>NUCLEOTIDE SEQUENCE [LARGE SCALE GENOMIC DNA]</scope>
    <source>
        <strain evidence="3">UCR-EL1</strain>
    </source>
</reference>
<name>M7SY29_EUTLA</name>
<organism evidence="2 3">
    <name type="scientific">Eutypa lata (strain UCR-EL1)</name>
    <name type="common">Grapevine dieback disease fungus</name>
    <name type="synonym">Eutypa armeniacae</name>
    <dbReference type="NCBI Taxonomy" id="1287681"/>
    <lineage>
        <taxon>Eukaryota</taxon>
        <taxon>Fungi</taxon>
        <taxon>Dikarya</taxon>
        <taxon>Ascomycota</taxon>
        <taxon>Pezizomycotina</taxon>
        <taxon>Sordariomycetes</taxon>
        <taxon>Xylariomycetidae</taxon>
        <taxon>Xylariales</taxon>
        <taxon>Diatrypaceae</taxon>
        <taxon>Eutypa</taxon>
    </lineage>
</organism>
<dbReference type="OrthoDB" id="5386093at2759"/>
<feature type="region of interest" description="Disordered" evidence="1">
    <location>
        <begin position="23"/>
        <end position="199"/>
    </location>
</feature>
<sequence length="199" mass="21994">MGAQETVGRVLLSGARLVQSLGGKTIRAKDQGQLRQRRQQRSTAGDPIRSHGAAFAPLPSWQDDQGNNNSPYDEQQNSGLFDNQNSDSYSTVPIVPPPQRYDPAHVAGVGTGLAPVEEEDSYHHHHHEPTAREIDDFSRAYSDARIGQVSDDDTRPLTAAEELANPEPNSAETPPGPIRGGNRPLWQQNRQRSRNLMWM</sequence>